<comment type="caution">
    <text evidence="1">The sequence shown here is derived from an EMBL/GenBank/DDBJ whole genome shotgun (WGS) entry which is preliminary data.</text>
</comment>
<reference evidence="1 2" key="1">
    <citation type="submission" date="2016-03" db="EMBL/GenBank/DDBJ databases">
        <title>EvidentialGene: Evidence-directed Construction of Genes on Genomes.</title>
        <authorList>
            <person name="Gilbert D.G."/>
            <person name="Choi J.-H."/>
            <person name="Mockaitis K."/>
            <person name="Colbourne J."/>
            <person name="Pfrender M."/>
        </authorList>
    </citation>
    <scope>NUCLEOTIDE SEQUENCE [LARGE SCALE GENOMIC DNA]</scope>
    <source>
        <strain evidence="1 2">Xinb3</strain>
        <tissue evidence="1">Complete organism</tissue>
    </source>
</reference>
<gene>
    <name evidence="1" type="ORF">APZ42_004999</name>
</gene>
<dbReference type="AlphaFoldDB" id="A0A164GQB5"/>
<name>A0A164GQB5_9CRUS</name>
<dbReference type="EMBL" id="LRGB01014334">
    <property type="protein sequence ID" value="KZR99221.1"/>
    <property type="molecule type" value="Genomic_DNA"/>
</dbReference>
<evidence type="ECO:0000313" key="2">
    <source>
        <dbReference type="Proteomes" id="UP000076858"/>
    </source>
</evidence>
<proteinExistence type="predicted"/>
<accession>A0A164GQB5</accession>
<dbReference type="Proteomes" id="UP000076858">
    <property type="component" value="Unassembled WGS sequence"/>
</dbReference>
<protein>
    <submittedName>
        <fullName evidence="1">Uncharacterized protein</fullName>
    </submittedName>
</protein>
<keyword evidence="2" id="KW-1185">Reference proteome</keyword>
<evidence type="ECO:0000313" key="1">
    <source>
        <dbReference type="EMBL" id="KZR99221.1"/>
    </source>
</evidence>
<organism evidence="1 2">
    <name type="scientific">Daphnia magna</name>
    <dbReference type="NCBI Taxonomy" id="35525"/>
    <lineage>
        <taxon>Eukaryota</taxon>
        <taxon>Metazoa</taxon>
        <taxon>Ecdysozoa</taxon>
        <taxon>Arthropoda</taxon>
        <taxon>Crustacea</taxon>
        <taxon>Branchiopoda</taxon>
        <taxon>Diplostraca</taxon>
        <taxon>Cladocera</taxon>
        <taxon>Anomopoda</taxon>
        <taxon>Daphniidae</taxon>
        <taxon>Daphnia</taxon>
    </lineage>
</organism>
<sequence>MVLRFDINLSLSWAVTNVSIHPTLPFRSKNGSKNGSATAQQINHFLFSASNTTIHFIARCLRPAHFAKCASQNHLFTVWRYFGEANFRLTSSLACTFNVIGGIPQQTIATILPYERGHNTVCKKPVLFIPKGFKPLETIT</sequence>